<evidence type="ECO:0000313" key="2">
    <source>
        <dbReference type="Proteomes" id="UP000887116"/>
    </source>
</evidence>
<organism evidence="1 2">
    <name type="scientific">Trichonephila clavata</name>
    <name type="common">Joro spider</name>
    <name type="synonym">Nephila clavata</name>
    <dbReference type="NCBI Taxonomy" id="2740835"/>
    <lineage>
        <taxon>Eukaryota</taxon>
        <taxon>Metazoa</taxon>
        <taxon>Ecdysozoa</taxon>
        <taxon>Arthropoda</taxon>
        <taxon>Chelicerata</taxon>
        <taxon>Arachnida</taxon>
        <taxon>Araneae</taxon>
        <taxon>Araneomorphae</taxon>
        <taxon>Entelegynae</taxon>
        <taxon>Araneoidea</taxon>
        <taxon>Nephilidae</taxon>
        <taxon>Trichonephila</taxon>
    </lineage>
</organism>
<evidence type="ECO:0000313" key="1">
    <source>
        <dbReference type="EMBL" id="GFQ69243.1"/>
    </source>
</evidence>
<comment type="caution">
    <text evidence="1">The sequence shown here is derived from an EMBL/GenBank/DDBJ whole genome shotgun (WGS) entry which is preliminary data.</text>
</comment>
<accession>A0A8X6KE74</accession>
<dbReference type="Proteomes" id="UP000887116">
    <property type="component" value="Unassembled WGS sequence"/>
</dbReference>
<name>A0A8X6KE74_TRICU</name>
<dbReference type="AlphaFoldDB" id="A0A8X6KE74"/>
<gene>
    <name evidence="1" type="ORF">TNCT_669081</name>
</gene>
<reference evidence="1" key="1">
    <citation type="submission" date="2020-07" db="EMBL/GenBank/DDBJ databases">
        <title>Multicomponent nature underlies the extraordinary mechanical properties of spider dragline silk.</title>
        <authorList>
            <person name="Kono N."/>
            <person name="Nakamura H."/>
            <person name="Mori M."/>
            <person name="Yoshida Y."/>
            <person name="Ohtoshi R."/>
            <person name="Malay A.D."/>
            <person name="Moran D.A.P."/>
            <person name="Tomita M."/>
            <person name="Numata K."/>
            <person name="Arakawa K."/>
        </authorList>
    </citation>
    <scope>NUCLEOTIDE SEQUENCE</scope>
</reference>
<keyword evidence="2" id="KW-1185">Reference proteome</keyword>
<proteinExistence type="predicted"/>
<sequence length="85" mass="9654">MGSVTMVTVSVVLRVQMELIVNVPPLVNKGSLTLMNETGQWSSDERPERILLLKPGVWTVEYRTREREITAFANIDTVRGHHRPP</sequence>
<dbReference type="EMBL" id="BMAO01010750">
    <property type="protein sequence ID" value="GFQ69243.1"/>
    <property type="molecule type" value="Genomic_DNA"/>
</dbReference>
<protein>
    <submittedName>
        <fullName evidence="1">Uncharacterized protein</fullName>
    </submittedName>
</protein>